<dbReference type="Proteomes" id="UP000774326">
    <property type="component" value="Unassembled WGS sequence"/>
</dbReference>
<feature type="region of interest" description="Disordered" evidence="1">
    <location>
        <begin position="1"/>
        <end position="43"/>
    </location>
</feature>
<dbReference type="EMBL" id="JAEUBG010005727">
    <property type="protein sequence ID" value="KAH3672969.1"/>
    <property type="molecule type" value="Genomic_DNA"/>
</dbReference>
<feature type="region of interest" description="Disordered" evidence="1">
    <location>
        <begin position="62"/>
        <end position="175"/>
    </location>
</feature>
<reference evidence="2" key="2">
    <citation type="submission" date="2021-01" db="EMBL/GenBank/DDBJ databases">
        <authorList>
            <person name="Schikora-Tamarit M.A."/>
        </authorList>
    </citation>
    <scope>NUCLEOTIDE SEQUENCE</scope>
    <source>
        <strain evidence="2">CBS2887</strain>
    </source>
</reference>
<evidence type="ECO:0000313" key="2">
    <source>
        <dbReference type="EMBL" id="KAH3672969.1"/>
    </source>
</evidence>
<protein>
    <submittedName>
        <fullName evidence="2">Uncharacterized protein</fullName>
    </submittedName>
</protein>
<evidence type="ECO:0000313" key="3">
    <source>
        <dbReference type="Proteomes" id="UP000774326"/>
    </source>
</evidence>
<sequence length="327" mass="36521">MARKRQPSTRQPAAKRAKIGTPDSIKESVIIKQEEPVRGTNVSSSCITLGFEDELQTPINTSGPVSAVAGHTVSARSTRTRSALQQPRPQRAINTRSSSSSSPAASTITSSRSSTPPTGNLSLTGSPILSPNPPRTRRHLRPLSESEQHQQTKALLEKLRPKYTHNNYPTRPIRKLSPNATVSATAATKPKRLDQSSLMNKQHATYQPTKTSLQRDMNFVKTLSKLQNLKLCNFVNSGLSVKGDKKIDHRTLLTAINSASKYHIFKRVDIDTKTVSILRNCERWKEDKFDRDIRNVLTMDNTDKAKVDEEWRKVLGVTPVKTFKDFK</sequence>
<dbReference type="AlphaFoldDB" id="A0A9P8PKB0"/>
<accession>A0A9P8PKB0</accession>
<feature type="compositionally biased region" description="Basic and acidic residues" evidence="1">
    <location>
        <begin position="142"/>
        <end position="160"/>
    </location>
</feature>
<reference evidence="2" key="1">
    <citation type="journal article" date="2021" name="Open Biol.">
        <title>Shared evolutionary footprints suggest mitochondrial oxidative damage underlies multiple complex I losses in fungi.</title>
        <authorList>
            <person name="Schikora-Tamarit M.A."/>
            <person name="Marcet-Houben M."/>
            <person name="Nosek J."/>
            <person name="Gabaldon T."/>
        </authorList>
    </citation>
    <scope>NUCLEOTIDE SEQUENCE</scope>
    <source>
        <strain evidence="2">CBS2887</strain>
    </source>
</reference>
<keyword evidence="3" id="KW-1185">Reference proteome</keyword>
<organism evidence="2 3">
    <name type="scientific">Wickerhamomyces pijperi</name>
    <name type="common">Yeast</name>
    <name type="synonym">Pichia pijperi</name>
    <dbReference type="NCBI Taxonomy" id="599730"/>
    <lineage>
        <taxon>Eukaryota</taxon>
        <taxon>Fungi</taxon>
        <taxon>Dikarya</taxon>
        <taxon>Ascomycota</taxon>
        <taxon>Saccharomycotina</taxon>
        <taxon>Saccharomycetes</taxon>
        <taxon>Phaffomycetales</taxon>
        <taxon>Wickerhamomycetaceae</taxon>
        <taxon>Wickerhamomyces</taxon>
    </lineage>
</organism>
<proteinExistence type="predicted"/>
<name>A0A9P8PKB0_WICPI</name>
<feature type="compositionally biased region" description="Polar residues" evidence="1">
    <location>
        <begin position="119"/>
        <end position="129"/>
    </location>
</feature>
<evidence type="ECO:0000256" key="1">
    <source>
        <dbReference type="SAM" id="MobiDB-lite"/>
    </source>
</evidence>
<feature type="compositionally biased region" description="Basic residues" evidence="1">
    <location>
        <begin position="1"/>
        <end position="18"/>
    </location>
</feature>
<feature type="compositionally biased region" description="Low complexity" evidence="1">
    <location>
        <begin position="91"/>
        <end position="118"/>
    </location>
</feature>
<comment type="caution">
    <text evidence="2">The sequence shown here is derived from an EMBL/GenBank/DDBJ whole genome shotgun (WGS) entry which is preliminary data.</text>
</comment>
<feature type="compositionally biased region" description="Polar residues" evidence="1">
    <location>
        <begin position="74"/>
        <end position="88"/>
    </location>
</feature>
<gene>
    <name evidence="2" type="ORF">WICPIJ_009978</name>
</gene>